<keyword evidence="1" id="KW-1133">Transmembrane helix</keyword>
<evidence type="ECO:0000313" key="2">
    <source>
        <dbReference type="EMBL" id="GAU45783.1"/>
    </source>
</evidence>
<proteinExistence type="predicted"/>
<reference evidence="3" key="1">
    <citation type="journal article" date="2017" name="Front. Plant Sci.">
        <title>Climate Clever Clovers: New Paradigm to Reduce the Environmental Footprint of Ruminants by Breeding Low Methanogenic Forages Utilizing Haplotype Variation.</title>
        <authorList>
            <person name="Kaur P."/>
            <person name="Appels R."/>
            <person name="Bayer P.E."/>
            <person name="Keeble-Gagnere G."/>
            <person name="Wang J."/>
            <person name="Hirakawa H."/>
            <person name="Shirasawa K."/>
            <person name="Vercoe P."/>
            <person name="Stefanova K."/>
            <person name="Durmic Z."/>
            <person name="Nichols P."/>
            <person name="Revell C."/>
            <person name="Isobe S.N."/>
            <person name="Edwards D."/>
            <person name="Erskine W."/>
        </authorList>
    </citation>
    <scope>NUCLEOTIDE SEQUENCE [LARGE SCALE GENOMIC DNA]</scope>
    <source>
        <strain evidence="3">cv. Daliak</strain>
    </source>
</reference>
<evidence type="ECO:0000256" key="1">
    <source>
        <dbReference type="SAM" id="Phobius"/>
    </source>
</evidence>
<dbReference type="Proteomes" id="UP000242715">
    <property type="component" value="Unassembled WGS sequence"/>
</dbReference>
<keyword evidence="3" id="KW-1185">Reference proteome</keyword>
<protein>
    <submittedName>
        <fullName evidence="2">Uncharacterized protein</fullName>
    </submittedName>
</protein>
<feature type="transmembrane region" description="Helical" evidence="1">
    <location>
        <begin position="61"/>
        <end position="80"/>
    </location>
</feature>
<accession>A0A2Z6NU94</accession>
<name>A0A2Z6NU94_TRISU</name>
<dbReference type="PROSITE" id="PS51257">
    <property type="entry name" value="PROKAR_LIPOPROTEIN"/>
    <property type="match status" value="1"/>
</dbReference>
<keyword evidence="1" id="KW-0472">Membrane</keyword>
<sequence>MGEAFRPCACTISSIQPTLRNFAWGAAIFTSCENSRQKFLKELQEFRPRHRSAQCSSPLRVFKFAFFLCPLGLVFGFTISTHLNGVGSHVFWMVVMEFMWCGGRSHYCRSFSFFDPHLLPYHFDPVWCCCRSETRGSDLTFGCLSVLLFFRREWWVGVDPEVWCGFGVAVGSFIWSGSGCRRF</sequence>
<organism evidence="2 3">
    <name type="scientific">Trifolium subterraneum</name>
    <name type="common">Subterranean clover</name>
    <dbReference type="NCBI Taxonomy" id="3900"/>
    <lineage>
        <taxon>Eukaryota</taxon>
        <taxon>Viridiplantae</taxon>
        <taxon>Streptophyta</taxon>
        <taxon>Embryophyta</taxon>
        <taxon>Tracheophyta</taxon>
        <taxon>Spermatophyta</taxon>
        <taxon>Magnoliopsida</taxon>
        <taxon>eudicotyledons</taxon>
        <taxon>Gunneridae</taxon>
        <taxon>Pentapetalae</taxon>
        <taxon>rosids</taxon>
        <taxon>fabids</taxon>
        <taxon>Fabales</taxon>
        <taxon>Fabaceae</taxon>
        <taxon>Papilionoideae</taxon>
        <taxon>50 kb inversion clade</taxon>
        <taxon>NPAAA clade</taxon>
        <taxon>Hologalegina</taxon>
        <taxon>IRL clade</taxon>
        <taxon>Trifolieae</taxon>
        <taxon>Trifolium</taxon>
    </lineage>
</organism>
<evidence type="ECO:0000313" key="3">
    <source>
        <dbReference type="Proteomes" id="UP000242715"/>
    </source>
</evidence>
<dbReference type="AlphaFoldDB" id="A0A2Z6NU94"/>
<gene>
    <name evidence="2" type="ORF">TSUD_86860</name>
</gene>
<keyword evidence="1" id="KW-0812">Transmembrane</keyword>
<dbReference type="EMBL" id="DF974150">
    <property type="protein sequence ID" value="GAU45783.1"/>
    <property type="molecule type" value="Genomic_DNA"/>
</dbReference>